<evidence type="ECO:0000313" key="10">
    <source>
        <dbReference type="Proteomes" id="UP000321118"/>
    </source>
</evidence>
<evidence type="ECO:0000256" key="5">
    <source>
        <dbReference type="ARBA" id="ARBA00022801"/>
    </source>
</evidence>
<dbReference type="NCBIfam" id="TIGR01662">
    <property type="entry name" value="HAD-SF-IIIA"/>
    <property type="match status" value="1"/>
</dbReference>
<organism evidence="9 10">
    <name type="scientific">Cellulomonas xylanilytica</name>
    <dbReference type="NCBI Taxonomy" id="233583"/>
    <lineage>
        <taxon>Bacteria</taxon>
        <taxon>Bacillati</taxon>
        <taxon>Actinomycetota</taxon>
        <taxon>Actinomycetes</taxon>
        <taxon>Micrococcales</taxon>
        <taxon>Cellulomonadaceae</taxon>
        <taxon>Cellulomonas</taxon>
    </lineage>
</organism>
<feature type="domain" description="Glycosyltransferase 2-like" evidence="8">
    <location>
        <begin position="8"/>
        <end position="137"/>
    </location>
</feature>
<dbReference type="GO" id="GO:0016791">
    <property type="term" value="F:phosphatase activity"/>
    <property type="evidence" value="ECO:0007669"/>
    <property type="project" value="InterPro"/>
</dbReference>
<comment type="caution">
    <text evidence="9">The sequence shown here is derived from an EMBL/GenBank/DDBJ whole genome shotgun (WGS) entry which is preliminary data.</text>
</comment>
<keyword evidence="4" id="KW-0479">Metal-binding</keyword>
<dbReference type="CDD" id="cd07503">
    <property type="entry name" value="HAD_HisB-N"/>
    <property type="match status" value="1"/>
</dbReference>
<dbReference type="Pfam" id="PF13242">
    <property type="entry name" value="Hydrolase_like"/>
    <property type="match status" value="1"/>
</dbReference>
<comment type="subcellular location">
    <subcellularLocation>
        <location evidence="1">Cytoplasm</location>
    </subcellularLocation>
</comment>
<dbReference type="InterPro" id="IPR006549">
    <property type="entry name" value="HAD-SF_hydro_IIIA"/>
</dbReference>
<evidence type="ECO:0000256" key="3">
    <source>
        <dbReference type="ARBA" id="ARBA00022490"/>
    </source>
</evidence>
<dbReference type="Pfam" id="PF13344">
    <property type="entry name" value="Hydrolase_6"/>
    <property type="match status" value="1"/>
</dbReference>
<keyword evidence="6" id="KW-0119">Carbohydrate metabolism</keyword>
<dbReference type="InterPro" id="IPR001173">
    <property type="entry name" value="Glyco_trans_2-like"/>
</dbReference>
<proteinExistence type="inferred from homology"/>
<evidence type="ECO:0000256" key="7">
    <source>
        <dbReference type="ARBA" id="ARBA00031828"/>
    </source>
</evidence>
<dbReference type="EMBL" id="BJUB01000016">
    <property type="protein sequence ID" value="GEK23459.1"/>
    <property type="molecule type" value="Genomic_DNA"/>
</dbReference>
<dbReference type="RefSeq" id="WP_146931338.1">
    <property type="nucleotide sequence ID" value="NZ_BJUB01000016.1"/>
</dbReference>
<dbReference type="Gene3D" id="3.90.550.10">
    <property type="entry name" value="Spore Coat Polysaccharide Biosynthesis Protein SpsA, Chain A"/>
    <property type="match status" value="1"/>
</dbReference>
<keyword evidence="5" id="KW-0378">Hydrolase</keyword>
<dbReference type="NCBIfam" id="TIGR01656">
    <property type="entry name" value="Histidinol-ppas"/>
    <property type="match status" value="1"/>
</dbReference>
<dbReference type="InterPro" id="IPR023214">
    <property type="entry name" value="HAD_sf"/>
</dbReference>
<dbReference type="Proteomes" id="UP000321118">
    <property type="component" value="Unassembled WGS sequence"/>
</dbReference>
<dbReference type="SUPFAM" id="SSF56784">
    <property type="entry name" value="HAD-like"/>
    <property type="match status" value="1"/>
</dbReference>
<protein>
    <recommendedName>
        <fullName evidence="7">D,D-heptose 1,7-bisphosphate phosphatase</fullName>
    </recommendedName>
</protein>
<dbReference type="OrthoDB" id="9781367at2"/>
<evidence type="ECO:0000259" key="8">
    <source>
        <dbReference type="Pfam" id="PF00535"/>
    </source>
</evidence>
<dbReference type="InterPro" id="IPR029044">
    <property type="entry name" value="Nucleotide-diphossugar_trans"/>
</dbReference>
<evidence type="ECO:0000256" key="6">
    <source>
        <dbReference type="ARBA" id="ARBA00023277"/>
    </source>
</evidence>
<dbReference type="InterPro" id="IPR006357">
    <property type="entry name" value="HAD-SF_hydro_IIA"/>
</dbReference>
<dbReference type="GO" id="GO:0005975">
    <property type="term" value="P:carbohydrate metabolic process"/>
    <property type="evidence" value="ECO:0007669"/>
    <property type="project" value="InterPro"/>
</dbReference>
<evidence type="ECO:0000256" key="2">
    <source>
        <dbReference type="ARBA" id="ARBA00005628"/>
    </source>
</evidence>
<dbReference type="PANTHER" id="PTHR42891">
    <property type="entry name" value="D-GLYCERO-BETA-D-MANNO-HEPTOSE-1,7-BISPHOSPHATE 7-PHOSPHATASE"/>
    <property type="match status" value="1"/>
</dbReference>
<dbReference type="GO" id="GO:0046872">
    <property type="term" value="F:metal ion binding"/>
    <property type="evidence" value="ECO:0007669"/>
    <property type="project" value="UniProtKB-KW"/>
</dbReference>
<keyword evidence="3" id="KW-0963">Cytoplasm</keyword>
<keyword evidence="10" id="KW-1185">Reference proteome</keyword>
<evidence type="ECO:0000256" key="1">
    <source>
        <dbReference type="ARBA" id="ARBA00004496"/>
    </source>
</evidence>
<accession>A0A510V9B4</accession>
<dbReference type="PANTHER" id="PTHR42891:SF1">
    <property type="entry name" value="D-GLYCERO-BETA-D-MANNO-HEPTOSE-1,7-BISPHOSPHATE 7-PHOSPHATASE"/>
    <property type="match status" value="1"/>
</dbReference>
<dbReference type="InterPro" id="IPR004446">
    <property type="entry name" value="Heptose_bisP_phosphatase"/>
</dbReference>
<comment type="similarity">
    <text evidence="2">Belongs to the GmhB family.</text>
</comment>
<evidence type="ECO:0000313" key="9">
    <source>
        <dbReference type="EMBL" id="GEK23459.1"/>
    </source>
</evidence>
<sequence>MADARTWSVVVPTVGRPSLDVLLASLVDQDWTDAEPGPSSVVVCDDRPLTSTLPLVLPDLPWPSRVVRTGGRGPAAARNAGWRSTAQEWVAFLDDDVVLPPGWGRAFAADLRAAGPDVAGTQARLHVPLPADRRPTDWERSTAGLEHARWATADMAFRRVALEQVQGFDERFPRAYREDADLALRLRQAGWRLERGSRTTHHPVRPADDRVSVRVQAGAADDALMRALHGRHWRELAGTGRGRFPWHVLTVAAAAGAVVAAASGRRRTAAAAAGAWVLLTGDFARVRLSPGPRPGEPGAAQEWRRMAWTSAVIPFAAVRHRLRGTLAHPRATPWRPAARAVLFDRDGTLVHDVPYNGDPGRVDLVPGADEAIAQLRAAGIAVGLVTNQSGVARGLLSRAQVDAVNGRVAELLGPFDTVQVCPHGPESTCPCRKPAGGMVLRAAHELGLAPWECAVVGDIGADVEAARSAGAGAVLVPTTATRADEVRSAEHVAANLKEAVSMLVPGSGPAR</sequence>
<dbReference type="GO" id="GO:0005737">
    <property type="term" value="C:cytoplasm"/>
    <property type="evidence" value="ECO:0007669"/>
    <property type="project" value="UniProtKB-SubCell"/>
</dbReference>
<dbReference type="InterPro" id="IPR036412">
    <property type="entry name" value="HAD-like_sf"/>
</dbReference>
<dbReference type="Pfam" id="PF00535">
    <property type="entry name" value="Glycos_transf_2"/>
    <property type="match status" value="1"/>
</dbReference>
<dbReference type="SUPFAM" id="SSF53448">
    <property type="entry name" value="Nucleotide-diphospho-sugar transferases"/>
    <property type="match status" value="1"/>
</dbReference>
<evidence type="ECO:0000256" key="4">
    <source>
        <dbReference type="ARBA" id="ARBA00022723"/>
    </source>
</evidence>
<name>A0A510V9B4_9CELL</name>
<dbReference type="InterPro" id="IPR006543">
    <property type="entry name" value="Histidinol-phos"/>
</dbReference>
<dbReference type="AlphaFoldDB" id="A0A510V9B4"/>
<dbReference type="Gene3D" id="3.40.50.1000">
    <property type="entry name" value="HAD superfamily/HAD-like"/>
    <property type="match status" value="1"/>
</dbReference>
<gene>
    <name evidence="9" type="ORF">CXY01_39790</name>
</gene>
<reference evidence="9 10" key="1">
    <citation type="submission" date="2019-07" db="EMBL/GenBank/DDBJ databases">
        <title>Whole genome shotgun sequence of Cellulomonas xylanilytica NBRC 101102.</title>
        <authorList>
            <person name="Hosoyama A."/>
            <person name="Uohara A."/>
            <person name="Ohji S."/>
            <person name="Ichikawa N."/>
        </authorList>
    </citation>
    <scope>NUCLEOTIDE SEQUENCE [LARGE SCALE GENOMIC DNA]</scope>
    <source>
        <strain evidence="9 10">NBRC 101102</strain>
    </source>
</reference>